<protein>
    <submittedName>
        <fullName evidence="1">Uncharacterized protein</fullName>
    </submittedName>
</protein>
<sequence>MGSCVSRGGVSVDAGVQYTLVRTPLAVLFPPQYIDYGGAVNALTRDQEVGERVEGSAVVPQQSGGAFLGLAQRRATA</sequence>
<accession>A0ABT5ZSV2</accession>
<comment type="caution">
    <text evidence="1">The sequence shown here is derived from an EMBL/GenBank/DDBJ whole genome shotgun (WGS) entry which is preliminary data.</text>
</comment>
<dbReference type="RefSeq" id="WP_276095651.1">
    <property type="nucleotide sequence ID" value="NZ_JARJBC010000019.1"/>
</dbReference>
<organism evidence="1 2">
    <name type="scientific">Streptomyces silvisoli</name>
    <dbReference type="NCBI Taxonomy" id="3034235"/>
    <lineage>
        <taxon>Bacteria</taxon>
        <taxon>Bacillati</taxon>
        <taxon>Actinomycetota</taxon>
        <taxon>Actinomycetes</taxon>
        <taxon>Kitasatosporales</taxon>
        <taxon>Streptomycetaceae</taxon>
        <taxon>Streptomyces</taxon>
    </lineage>
</organism>
<reference evidence="1 2" key="1">
    <citation type="submission" date="2023-03" db="EMBL/GenBank/DDBJ databases">
        <title>Draft genome sequence of Streptomyces sp. RB6PN23 isolated from peat swamp forest in Thailand.</title>
        <authorList>
            <person name="Klaysubun C."/>
            <person name="Duangmal K."/>
        </authorList>
    </citation>
    <scope>NUCLEOTIDE SEQUENCE [LARGE SCALE GENOMIC DNA]</scope>
    <source>
        <strain evidence="1 2">RB6PN23</strain>
    </source>
</reference>
<dbReference type="Proteomes" id="UP001216579">
    <property type="component" value="Unassembled WGS sequence"/>
</dbReference>
<evidence type="ECO:0000313" key="1">
    <source>
        <dbReference type="EMBL" id="MDF3292599.1"/>
    </source>
</evidence>
<gene>
    <name evidence="1" type="ORF">P3G67_25875</name>
</gene>
<dbReference type="EMBL" id="JARJBC010000019">
    <property type="protein sequence ID" value="MDF3292599.1"/>
    <property type="molecule type" value="Genomic_DNA"/>
</dbReference>
<keyword evidence="2" id="KW-1185">Reference proteome</keyword>
<evidence type="ECO:0000313" key="2">
    <source>
        <dbReference type="Proteomes" id="UP001216579"/>
    </source>
</evidence>
<name>A0ABT5ZSV2_9ACTN</name>
<proteinExistence type="predicted"/>